<comment type="similarity">
    <text evidence="6 7">Belongs to the protease inhibitor I19 family.</text>
</comment>
<dbReference type="InterPro" id="IPR008037">
    <property type="entry name" value="Pacifastin_dom"/>
</dbReference>
<evidence type="ECO:0000313" key="10">
    <source>
        <dbReference type="EMBL" id="ALI59667.1"/>
    </source>
</evidence>
<dbReference type="GO" id="GO:0004867">
    <property type="term" value="F:serine-type endopeptidase inhibitor activity"/>
    <property type="evidence" value="ECO:0007669"/>
    <property type="project" value="UniProtKB-UniRule"/>
</dbReference>
<feature type="disulfide bond" evidence="7">
    <location>
        <begin position="58"/>
        <end position="68"/>
    </location>
</feature>
<dbReference type="SUPFAM" id="SSF57283">
    <property type="entry name" value="PMP inhibitors"/>
    <property type="match status" value="2"/>
</dbReference>
<dbReference type="AlphaFoldDB" id="A0A0N7HK20"/>
<dbReference type="PROSITE" id="PS51446">
    <property type="entry name" value="PACIFASTIN"/>
    <property type="match status" value="2"/>
</dbReference>
<sequence>MASHARFCSPALALLVAVAAIAVVAPNSLGVKGDNSEISAKNCVPGSSFKSSDGCNDCTCAADGSSVCTLRACLPGPVQAERCVPGSSFRASDGCNHCTCSKNGIPTCTRMACIPGLP</sequence>
<keyword evidence="3 7" id="KW-0646">Protease inhibitor</keyword>
<dbReference type="InterPro" id="IPR036201">
    <property type="entry name" value="Pacifastin_dom_sf"/>
</dbReference>
<evidence type="ECO:0000256" key="3">
    <source>
        <dbReference type="ARBA" id="ARBA00022690"/>
    </source>
</evidence>
<feature type="domain" description="Pacifastin" evidence="9">
    <location>
        <begin position="40"/>
        <end position="76"/>
    </location>
</feature>
<name>A0A0N7HK20_9ORTH</name>
<keyword evidence="5 7" id="KW-1015">Disulfide bond</keyword>
<evidence type="ECO:0000256" key="2">
    <source>
        <dbReference type="ARBA" id="ARBA00022525"/>
    </source>
</evidence>
<evidence type="ECO:0000256" key="8">
    <source>
        <dbReference type="SAM" id="SignalP"/>
    </source>
</evidence>
<keyword evidence="4 7" id="KW-0722">Serine protease inhibitor</keyword>
<feature type="disulfide bond" evidence="7">
    <location>
        <begin position="95"/>
        <end position="113"/>
    </location>
</feature>
<protein>
    <submittedName>
        <fullName evidence="10">Spermatophylax protein 4c</fullName>
    </submittedName>
</protein>
<dbReference type="Pfam" id="PF05375">
    <property type="entry name" value="Pacifastin_I"/>
    <property type="match status" value="2"/>
</dbReference>
<feature type="disulfide bond" evidence="7">
    <location>
        <begin position="98"/>
        <end position="108"/>
    </location>
</feature>
<evidence type="ECO:0000256" key="6">
    <source>
        <dbReference type="ARBA" id="ARBA00029459"/>
    </source>
</evidence>
<keyword evidence="2" id="KW-0964">Secreted</keyword>
<evidence type="ECO:0000256" key="1">
    <source>
        <dbReference type="ARBA" id="ARBA00004613"/>
    </source>
</evidence>
<feature type="disulfide bond" evidence="7">
    <location>
        <begin position="55"/>
        <end position="73"/>
    </location>
</feature>
<reference evidence="10" key="1">
    <citation type="journal article" date="2015" name="PLoS ONE">
        <title>What's in the Gift? Towards a Molecular Dissection of Nuptial Feeding in a Cricket.</title>
        <authorList>
            <person name="Pauchet Y."/>
            <person name="Wielsch N."/>
            <person name="Wilkinson P.A."/>
            <person name="Sakaluk S.K."/>
            <person name="Svatos A."/>
            <person name="Ffrench-Constant R.H."/>
            <person name="Hunt J."/>
            <person name="Heckel D.G."/>
        </authorList>
    </citation>
    <scope>NUCLEOTIDE SEQUENCE</scope>
    <source>
        <tissue evidence="10">Accessory gland</tissue>
    </source>
</reference>
<dbReference type="GO" id="GO:0005576">
    <property type="term" value="C:extracellular region"/>
    <property type="evidence" value="ECO:0007669"/>
    <property type="project" value="UniProtKB-SubCell"/>
</dbReference>
<organism evidence="10">
    <name type="scientific">Gryllodes sigillatus</name>
    <dbReference type="NCBI Taxonomy" id="13551"/>
    <lineage>
        <taxon>Eukaryota</taxon>
        <taxon>Metazoa</taxon>
        <taxon>Ecdysozoa</taxon>
        <taxon>Arthropoda</taxon>
        <taxon>Hexapoda</taxon>
        <taxon>Insecta</taxon>
        <taxon>Pterygota</taxon>
        <taxon>Neoptera</taxon>
        <taxon>Polyneoptera</taxon>
        <taxon>Orthoptera</taxon>
        <taxon>Ensifera</taxon>
        <taxon>Gryllidea</taxon>
        <taxon>Grylloidea</taxon>
        <taxon>Gryllidae</taxon>
        <taxon>Gryllinae</taxon>
        <taxon>Gryllodes</taxon>
    </lineage>
</organism>
<comment type="subcellular location">
    <subcellularLocation>
        <location evidence="1">Secreted</location>
    </subcellularLocation>
</comment>
<comment type="caution">
    <text evidence="7">Lacks conserved residue(s) required for the propagation of feature annotation.</text>
</comment>
<evidence type="ECO:0000256" key="4">
    <source>
        <dbReference type="ARBA" id="ARBA00022900"/>
    </source>
</evidence>
<feature type="domain" description="Pacifastin" evidence="9">
    <location>
        <begin position="80"/>
        <end position="116"/>
    </location>
</feature>
<proteinExistence type="evidence at transcript level"/>
<keyword evidence="8" id="KW-0732">Signal</keyword>
<feature type="signal peptide" evidence="8">
    <location>
        <begin position="1"/>
        <end position="26"/>
    </location>
</feature>
<evidence type="ECO:0000259" key="9">
    <source>
        <dbReference type="PROSITE" id="PS51446"/>
    </source>
</evidence>
<accession>A0A0N7HK20</accession>
<evidence type="ECO:0000256" key="5">
    <source>
        <dbReference type="ARBA" id="ARBA00023157"/>
    </source>
</evidence>
<evidence type="ECO:0000256" key="7">
    <source>
        <dbReference type="PROSITE-ProRule" id="PRU00776"/>
    </source>
</evidence>
<dbReference type="EMBL" id="KT355864">
    <property type="protein sequence ID" value="ALI59667.1"/>
    <property type="molecule type" value="mRNA"/>
</dbReference>
<feature type="chain" id="PRO_5025519703" evidence="8">
    <location>
        <begin position="27"/>
        <end position="118"/>
    </location>
</feature>